<gene>
    <name evidence="2" type="ORF">AMORRO_LOCUS17116</name>
</gene>
<organism evidence="2 3">
    <name type="scientific">Acaulospora morrowiae</name>
    <dbReference type="NCBI Taxonomy" id="94023"/>
    <lineage>
        <taxon>Eukaryota</taxon>
        <taxon>Fungi</taxon>
        <taxon>Fungi incertae sedis</taxon>
        <taxon>Mucoromycota</taxon>
        <taxon>Glomeromycotina</taxon>
        <taxon>Glomeromycetes</taxon>
        <taxon>Diversisporales</taxon>
        <taxon>Acaulosporaceae</taxon>
        <taxon>Acaulospora</taxon>
    </lineage>
</organism>
<dbReference type="EMBL" id="CAJVPV010050873">
    <property type="protein sequence ID" value="CAG8778488.1"/>
    <property type="molecule type" value="Genomic_DNA"/>
</dbReference>
<feature type="compositionally biased region" description="Polar residues" evidence="1">
    <location>
        <begin position="219"/>
        <end position="232"/>
    </location>
</feature>
<feature type="compositionally biased region" description="Basic residues" evidence="1">
    <location>
        <begin position="69"/>
        <end position="100"/>
    </location>
</feature>
<comment type="caution">
    <text evidence="2">The sequence shown here is derived from an EMBL/GenBank/DDBJ whole genome shotgun (WGS) entry which is preliminary data.</text>
</comment>
<evidence type="ECO:0000313" key="2">
    <source>
        <dbReference type="EMBL" id="CAG8778488.1"/>
    </source>
</evidence>
<evidence type="ECO:0000313" key="3">
    <source>
        <dbReference type="Proteomes" id="UP000789342"/>
    </source>
</evidence>
<feature type="non-terminal residue" evidence="2">
    <location>
        <position position="232"/>
    </location>
</feature>
<reference evidence="2" key="1">
    <citation type="submission" date="2021-06" db="EMBL/GenBank/DDBJ databases">
        <authorList>
            <person name="Kallberg Y."/>
            <person name="Tangrot J."/>
            <person name="Rosling A."/>
        </authorList>
    </citation>
    <scope>NUCLEOTIDE SEQUENCE</scope>
    <source>
        <strain evidence="2">CL551</strain>
    </source>
</reference>
<protein>
    <submittedName>
        <fullName evidence="2">9371_t:CDS:1</fullName>
    </submittedName>
</protein>
<dbReference type="Proteomes" id="UP000789342">
    <property type="component" value="Unassembled WGS sequence"/>
</dbReference>
<feature type="non-terminal residue" evidence="2">
    <location>
        <position position="1"/>
    </location>
</feature>
<dbReference type="AlphaFoldDB" id="A0A9N9JF57"/>
<accession>A0A9N9JF57</accession>
<proteinExistence type="predicted"/>
<feature type="region of interest" description="Disordered" evidence="1">
    <location>
        <begin position="48"/>
        <end position="104"/>
    </location>
</feature>
<evidence type="ECO:0000256" key="1">
    <source>
        <dbReference type="SAM" id="MobiDB-lite"/>
    </source>
</evidence>
<feature type="region of interest" description="Disordered" evidence="1">
    <location>
        <begin position="212"/>
        <end position="232"/>
    </location>
</feature>
<keyword evidence="3" id="KW-1185">Reference proteome</keyword>
<name>A0A9N9JF57_9GLOM</name>
<sequence>IVFDLLARAELEGMEDLMYWSVYAGARIVPARLLGNCKTSGKVRYQRRNNRQNPYQIVELDDNSDTSPKHSRQNHINHITHCRSSRPTKLSKSKKKKRKAEKALQKTALKRVKATKKRLSFIEDDDQTASDVIFRINETNGTLTSPARDPAFAPFDIDSSNNIDWVDSNYPKFKSNILSSPSAILPFGAYPSSVLTEKSGIIRDRPCLSFETPIKESPSMGSMSEDSTNSVN</sequence>
<dbReference type="OrthoDB" id="439993at2759"/>